<dbReference type="Gene3D" id="3.40.190.10">
    <property type="entry name" value="Periplasmic binding protein-like II"/>
    <property type="match status" value="2"/>
</dbReference>
<evidence type="ECO:0000256" key="3">
    <source>
        <dbReference type="ARBA" id="ARBA00023125"/>
    </source>
</evidence>
<name>V9VP71_9RHOB</name>
<dbReference type="KEGG" id="lmd:METH_02740"/>
<dbReference type="InterPro" id="IPR036388">
    <property type="entry name" value="WH-like_DNA-bd_sf"/>
</dbReference>
<dbReference type="OrthoDB" id="7328368at2"/>
<dbReference type="PANTHER" id="PTHR30537:SF79">
    <property type="entry name" value="TRANSCRIPTIONAL REGULATOR-RELATED"/>
    <property type="match status" value="1"/>
</dbReference>
<dbReference type="STRING" id="999552.METH_02740"/>
<feature type="domain" description="HTH lysR-type" evidence="5">
    <location>
        <begin position="7"/>
        <end position="64"/>
    </location>
</feature>
<keyword evidence="2" id="KW-0805">Transcription regulation</keyword>
<sequence>MDWLSLPPLTALRAFAAFAETGNVVQAGAALNVSHAAISQQLRGLEAHLGAALLDRSGRALALTADGEHLARALHLGFGAIEAAVQEISAAGAARPLHVTCTPMFAAHWLMPRLAGFQAEHPEIDLVLDPRGELAELKPGGIDIAIRYGDGNWPGLVAEMLLQSPMVVIAADSLLDGRQVTAPEDLLDLPWLEELGTSEASRWLESRGVTGVLRGPRTRLPGNLLMQAVRAGQGVAVSVREFVAEDLHSGRLLELFTEGADRGYHIATRPGVLRPEARRLTGWLRRQRAER</sequence>
<keyword evidence="7" id="KW-1185">Reference proteome</keyword>
<proteinExistence type="inferred from homology"/>
<evidence type="ECO:0000259" key="5">
    <source>
        <dbReference type="PROSITE" id="PS50931"/>
    </source>
</evidence>
<dbReference type="GO" id="GO:0043565">
    <property type="term" value="F:sequence-specific DNA binding"/>
    <property type="evidence" value="ECO:0007669"/>
    <property type="project" value="TreeGrafter"/>
</dbReference>
<dbReference type="InterPro" id="IPR036390">
    <property type="entry name" value="WH_DNA-bd_sf"/>
</dbReference>
<dbReference type="GO" id="GO:0006351">
    <property type="term" value="P:DNA-templated transcription"/>
    <property type="evidence" value="ECO:0007669"/>
    <property type="project" value="TreeGrafter"/>
</dbReference>
<evidence type="ECO:0000256" key="2">
    <source>
        <dbReference type="ARBA" id="ARBA00023015"/>
    </source>
</evidence>
<dbReference type="Pfam" id="PF03466">
    <property type="entry name" value="LysR_substrate"/>
    <property type="match status" value="1"/>
</dbReference>
<protein>
    <submittedName>
        <fullName evidence="6">LysR family transcriptional regulator</fullName>
    </submittedName>
</protein>
<dbReference type="Gene3D" id="1.10.10.10">
    <property type="entry name" value="Winged helix-like DNA-binding domain superfamily/Winged helix DNA-binding domain"/>
    <property type="match status" value="1"/>
</dbReference>
<keyword evidence="3" id="KW-0238">DNA-binding</keyword>
<dbReference type="PANTHER" id="PTHR30537">
    <property type="entry name" value="HTH-TYPE TRANSCRIPTIONAL REGULATOR"/>
    <property type="match status" value="1"/>
</dbReference>
<dbReference type="PROSITE" id="PS50931">
    <property type="entry name" value="HTH_LYSR"/>
    <property type="match status" value="1"/>
</dbReference>
<comment type="similarity">
    <text evidence="1">Belongs to the LysR transcriptional regulatory family.</text>
</comment>
<dbReference type="RefSeq" id="WP_024088859.1">
    <property type="nucleotide sequence ID" value="NC_023135.1"/>
</dbReference>
<organism evidence="6 7">
    <name type="scientific">Leisingera methylohalidivorans DSM 14336</name>
    <dbReference type="NCBI Taxonomy" id="999552"/>
    <lineage>
        <taxon>Bacteria</taxon>
        <taxon>Pseudomonadati</taxon>
        <taxon>Pseudomonadota</taxon>
        <taxon>Alphaproteobacteria</taxon>
        <taxon>Rhodobacterales</taxon>
        <taxon>Roseobacteraceae</taxon>
        <taxon>Leisingera</taxon>
    </lineage>
</organism>
<evidence type="ECO:0000256" key="1">
    <source>
        <dbReference type="ARBA" id="ARBA00009437"/>
    </source>
</evidence>
<reference evidence="6 7" key="1">
    <citation type="submission" date="2013-09" db="EMBL/GenBank/DDBJ databases">
        <authorList>
            <consortium name="DOE Joint Genome Institute"/>
            <person name="Klenk H.-P."/>
            <person name="Huntemann M."/>
            <person name="Han J."/>
            <person name="Chen A."/>
            <person name="Kyrpides N."/>
            <person name="Mavromatis K."/>
            <person name="Markowitz V."/>
            <person name="Palaniappan K."/>
            <person name="Ivanova N."/>
            <person name="Schaumberg A."/>
            <person name="Pati A."/>
            <person name="Liolios K."/>
            <person name="Nordberg H.P."/>
            <person name="Cantor M.N."/>
            <person name="Hua S.X."/>
            <person name="Woyke T."/>
        </authorList>
    </citation>
    <scope>NUCLEOTIDE SEQUENCE [LARGE SCALE GENOMIC DNA]</scope>
    <source>
        <strain evidence="6 7">DSM 14336</strain>
    </source>
</reference>
<dbReference type="InterPro" id="IPR058163">
    <property type="entry name" value="LysR-type_TF_proteobact-type"/>
</dbReference>
<evidence type="ECO:0000256" key="4">
    <source>
        <dbReference type="ARBA" id="ARBA00023163"/>
    </source>
</evidence>
<dbReference type="HOGENOM" id="CLU_039613_37_1_5"/>
<dbReference type="InterPro" id="IPR000847">
    <property type="entry name" value="LysR_HTH_N"/>
</dbReference>
<dbReference type="EMBL" id="CP006773">
    <property type="protein sequence ID" value="AHC99772.1"/>
    <property type="molecule type" value="Genomic_DNA"/>
</dbReference>
<dbReference type="InterPro" id="IPR005119">
    <property type="entry name" value="LysR_subst-bd"/>
</dbReference>
<dbReference type="SUPFAM" id="SSF46785">
    <property type="entry name" value="Winged helix' DNA-binding domain"/>
    <property type="match status" value="1"/>
</dbReference>
<evidence type="ECO:0000313" key="7">
    <source>
        <dbReference type="Proteomes" id="UP000018780"/>
    </source>
</evidence>
<dbReference type="SUPFAM" id="SSF53850">
    <property type="entry name" value="Periplasmic binding protein-like II"/>
    <property type="match status" value="1"/>
</dbReference>
<dbReference type="GO" id="GO:0003700">
    <property type="term" value="F:DNA-binding transcription factor activity"/>
    <property type="evidence" value="ECO:0007669"/>
    <property type="project" value="InterPro"/>
</dbReference>
<evidence type="ECO:0000313" key="6">
    <source>
        <dbReference type="EMBL" id="AHC99772.1"/>
    </source>
</evidence>
<dbReference type="AlphaFoldDB" id="V9VP71"/>
<dbReference type="Pfam" id="PF00126">
    <property type="entry name" value="HTH_1"/>
    <property type="match status" value="1"/>
</dbReference>
<dbReference type="PATRIC" id="fig|999552.6.peg.545"/>
<gene>
    <name evidence="6" type="ORF">METH_02740</name>
</gene>
<dbReference type="Proteomes" id="UP000018780">
    <property type="component" value="Chromosome"/>
</dbReference>
<accession>V9VP71</accession>
<keyword evidence="4" id="KW-0804">Transcription</keyword>